<dbReference type="AlphaFoldDB" id="A0A5J4W0N9"/>
<comment type="caution">
    <text evidence="2">The sequence shown here is derived from an EMBL/GenBank/DDBJ whole genome shotgun (WGS) entry which is preliminary data.</text>
</comment>
<dbReference type="EMBL" id="SNRW01004134">
    <property type="protein sequence ID" value="KAA6388053.1"/>
    <property type="molecule type" value="Genomic_DNA"/>
</dbReference>
<evidence type="ECO:0000313" key="2">
    <source>
        <dbReference type="EMBL" id="KAA6388053.1"/>
    </source>
</evidence>
<name>A0A5J4W0N9_9EUKA</name>
<accession>A0A5J4W0N9</accession>
<sequence length="235" mass="28020">MALIKKLFNQLDSTDQRFRDLNKSTKEVFEDLRRWNTTTGYKIPYQRPRLTTNYETNNFDPSAVAEYLNNFASEEQDNRYGGPFLLSDRKKREFYGRTTRRKSQSPAYNENYRKESHLRNDDQKMEENEQKEDVETELEPLRKETINFEPQQEDPPIDDPNQIELNQNIELIPSLNSSTARERLNELRRAETMKQNREFQKLKLKNTMIVALVVEDERVRRKAHIKEKLDAIGSQ</sequence>
<reference evidence="2 3" key="1">
    <citation type="submission" date="2019-03" db="EMBL/GenBank/DDBJ databases">
        <title>Single cell metagenomics reveals metabolic interactions within the superorganism composed of flagellate Streblomastix strix and complex community of Bacteroidetes bacteria on its surface.</title>
        <authorList>
            <person name="Treitli S.C."/>
            <person name="Kolisko M."/>
            <person name="Husnik F."/>
            <person name="Keeling P."/>
            <person name="Hampl V."/>
        </authorList>
    </citation>
    <scope>NUCLEOTIDE SEQUENCE [LARGE SCALE GENOMIC DNA]</scope>
    <source>
        <strain evidence="2">ST1C</strain>
    </source>
</reference>
<protein>
    <submittedName>
        <fullName evidence="2">Uncharacterized protein</fullName>
    </submittedName>
</protein>
<feature type="region of interest" description="Disordered" evidence="1">
    <location>
        <begin position="95"/>
        <end position="137"/>
    </location>
</feature>
<dbReference type="Proteomes" id="UP000324800">
    <property type="component" value="Unassembled WGS sequence"/>
</dbReference>
<organism evidence="2 3">
    <name type="scientific">Streblomastix strix</name>
    <dbReference type="NCBI Taxonomy" id="222440"/>
    <lineage>
        <taxon>Eukaryota</taxon>
        <taxon>Metamonada</taxon>
        <taxon>Preaxostyla</taxon>
        <taxon>Oxymonadida</taxon>
        <taxon>Streblomastigidae</taxon>
        <taxon>Streblomastix</taxon>
    </lineage>
</organism>
<evidence type="ECO:0000256" key="1">
    <source>
        <dbReference type="SAM" id="MobiDB-lite"/>
    </source>
</evidence>
<gene>
    <name evidence="2" type="ORF">EZS28_016423</name>
</gene>
<evidence type="ECO:0000313" key="3">
    <source>
        <dbReference type="Proteomes" id="UP000324800"/>
    </source>
</evidence>
<feature type="compositionally biased region" description="Basic and acidic residues" evidence="1">
    <location>
        <begin position="111"/>
        <end position="137"/>
    </location>
</feature>
<proteinExistence type="predicted"/>